<dbReference type="Proteomes" id="UP001162162">
    <property type="component" value="Unassembled WGS sequence"/>
</dbReference>
<keyword evidence="3" id="KW-1185">Reference proteome</keyword>
<feature type="region of interest" description="Disordered" evidence="1">
    <location>
        <begin position="345"/>
        <end position="375"/>
    </location>
</feature>
<comment type="caution">
    <text evidence="2">The sequence shown here is derived from an EMBL/GenBank/DDBJ whole genome shotgun (WGS) entry which is preliminary data.</text>
</comment>
<feature type="region of interest" description="Disordered" evidence="1">
    <location>
        <begin position="452"/>
        <end position="484"/>
    </location>
</feature>
<dbReference type="EMBL" id="JAPWTK010000087">
    <property type="protein sequence ID" value="KAJ8951303.1"/>
    <property type="molecule type" value="Genomic_DNA"/>
</dbReference>
<gene>
    <name evidence="2" type="ORF">NQ318_008207</name>
</gene>
<reference evidence="2" key="1">
    <citation type="journal article" date="2023" name="Insect Mol. Biol.">
        <title>Genome sequencing provides insights into the evolution of gene families encoding plant cell wall-degrading enzymes in longhorned beetles.</title>
        <authorList>
            <person name="Shin N.R."/>
            <person name="Okamura Y."/>
            <person name="Kirsch R."/>
            <person name="Pauchet Y."/>
        </authorList>
    </citation>
    <scope>NUCLEOTIDE SEQUENCE</scope>
    <source>
        <strain evidence="2">AMC_N1</strain>
    </source>
</reference>
<sequence>MMKMKLNLLSDESKELLNLLHGKFLTKEPKDKSDLAFCRGYILYQRWKTIRRSEDWEKMDEVVYKLYDRTPDSVKNSDVLKQILLPQNNSILDTLIHISGSSVIILDEYFKYIKNMNLEDDCVILPEIGDIEINDLSDLIDDNESREFHLAYNSFVQSLTAVSEESKEAISNSATSIKVEDDDDDCQIISVNTENSEATDLIHEILDDDDIEIIYFKKKQQQKNQKERKDSVSFLDSIDISEPVEGPTEKVSSSTSIPHPIQVASASNLVSTSTNVPLSEQNSTNCDEGHSIRDILSSECSNTESHIENENKIVNMEVDNDVSIKVKIPHSGLILDKMIKNTETQTDDPNLVDRAGKQDNCHNSKTDTESHHTFEKQEHPCRNYYFELVTSPSDLPSHKHVTPITDTSVYPNVYANVVNACSSQDKIDDNEKVLASSNSVTSAEEVQKLCVPQTMETDSLEPSALEQGTHSDRENQKEDQYGLRNEVSNTCYKVEPVLDLDARRGKEPNLEESLQLEDARLNAGDSIREKVVNSQKTDVDSTDNRVTEEIDVNNASPHSYDSNLVSASSTEEISENKALAQNSSPDTYSSTVMTPNCEDVISSHNFKSNNATGACDLSPRTHCIASTTSINSPTSNDIASNIKSKTAILPCASPDTTSTSADIQDFDKNINSVADGFDERHAPRDNISETEEFSNAENYSHVGYIAYAKCNGNAKDGVDSENVSQSNIEDGEEEEIFIEENVLLNNEEELSFIIGEALPIGANVNITMESQYEESLTNSNASSPTNDLENGQPEDSRIDEGGDPVIPEQGALEEKDRDPVAPCKELKVAAEKMPVSNEVKLEKNTATNQRKIMYTSSEKVQKHPVDAFSKFEESIQLHWSKIKHNYGWEEIFSGPISKMNGVNSCVNPDKNFDLFNPKPSIVAEEHAGTNSSANSSGDVISPPYEGIDDFRSYYEESRNNNMLGSPSPPKLAPNISPLAEKSYLKDNTNRLAGQIFARDLQTLQNGANLYKVPGEPLPLIPDRERTPKPKPTQNSVKRMRIAFAKNIVDASNAVSHAPTDSPLVLQSILKKPTLNGESFKQVGQRTMRPRIPRHLMNLKSLARFKVMPNDPCLQGVPCVVVEKLSDSELDQWHRMSKLAYEVQQLKKQWQNAKFNLEQFDYKKAAWTKVCTQMTNLTQRRRMARGKDKVCTQMTNLTQREKNGKRKRQNTVSFNSPNLKKRPVFRKTPEKSLENSTRKTSRKRKKPEKDYKMLINSGGYSFRPF</sequence>
<feature type="region of interest" description="Disordered" evidence="1">
    <location>
        <begin position="1198"/>
        <end position="1264"/>
    </location>
</feature>
<organism evidence="2 3">
    <name type="scientific">Aromia moschata</name>
    <dbReference type="NCBI Taxonomy" id="1265417"/>
    <lineage>
        <taxon>Eukaryota</taxon>
        <taxon>Metazoa</taxon>
        <taxon>Ecdysozoa</taxon>
        <taxon>Arthropoda</taxon>
        <taxon>Hexapoda</taxon>
        <taxon>Insecta</taxon>
        <taxon>Pterygota</taxon>
        <taxon>Neoptera</taxon>
        <taxon>Endopterygota</taxon>
        <taxon>Coleoptera</taxon>
        <taxon>Polyphaga</taxon>
        <taxon>Cucujiformia</taxon>
        <taxon>Chrysomeloidea</taxon>
        <taxon>Cerambycidae</taxon>
        <taxon>Cerambycinae</taxon>
        <taxon>Callichromatini</taxon>
        <taxon>Aromia</taxon>
    </lineage>
</organism>
<feature type="compositionally biased region" description="Polar residues" evidence="1">
    <location>
        <begin position="775"/>
        <end position="789"/>
    </location>
</feature>
<feature type="compositionally biased region" description="Basic and acidic residues" evidence="1">
    <location>
        <begin position="469"/>
        <end position="481"/>
    </location>
</feature>
<name>A0AAV8YL73_9CUCU</name>
<dbReference type="AlphaFoldDB" id="A0AAV8YL73"/>
<evidence type="ECO:0000256" key="1">
    <source>
        <dbReference type="SAM" id="MobiDB-lite"/>
    </source>
</evidence>
<feature type="compositionally biased region" description="Basic and acidic residues" evidence="1">
    <location>
        <begin position="354"/>
        <end position="375"/>
    </location>
</feature>
<feature type="compositionally biased region" description="Basic and acidic residues" evidence="1">
    <location>
        <begin position="1226"/>
        <end position="1236"/>
    </location>
</feature>
<accession>A0AAV8YL73</accession>
<protein>
    <submittedName>
        <fullName evidence="2">Uncharacterized protein</fullName>
    </submittedName>
</protein>
<evidence type="ECO:0000313" key="3">
    <source>
        <dbReference type="Proteomes" id="UP001162162"/>
    </source>
</evidence>
<feature type="region of interest" description="Disordered" evidence="1">
    <location>
        <begin position="1014"/>
        <end position="1034"/>
    </location>
</feature>
<evidence type="ECO:0000313" key="2">
    <source>
        <dbReference type="EMBL" id="KAJ8951303.1"/>
    </source>
</evidence>
<feature type="region of interest" description="Disordered" evidence="1">
    <location>
        <begin position="775"/>
        <end position="818"/>
    </location>
</feature>
<proteinExistence type="predicted"/>